<gene>
    <name evidence="2" type="ORF">SAMN05660324_2235</name>
</gene>
<feature type="domain" description="Glyoxalase-like" evidence="1">
    <location>
        <begin position="10"/>
        <end position="132"/>
    </location>
</feature>
<dbReference type="EMBL" id="FNCF01000003">
    <property type="protein sequence ID" value="SDG28413.1"/>
    <property type="molecule type" value="Genomic_DNA"/>
</dbReference>
<dbReference type="Gene3D" id="3.10.180.10">
    <property type="entry name" value="2,3-Dihydroxybiphenyl 1,2-Dioxygenase, domain 1"/>
    <property type="match status" value="1"/>
</dbReference>
<dbReference type="InterPro" id="IPR041581">
    <property type="entry name" value="Glyoxalase_6"/>
</dbReference>
<dbReference type="RefSeq" id="WP_091062428.1">
    <property type="nucleotide sequence ID" value="NZ_FNCF01000003.1"/>
</dbReference>
<organism evidence="2 3">
    <name type="scientific">Klenkia brasiliensis</name>
    <dbReference type="NCBI Taxonomy" id="333142"/>
    <lineage>
        <taxon>Bacteria</taxon>
        <taxon>Bacillati</taxon>
        <taxon>Actinomycetota</taxon>
        <taxon>Actinomycetes</taxon>
        <taxon>Geodermatophilales</taxon>
        <taxon>Geodermatophilaceae</taxon>
        <taxon>Klenkia</taxon>
    </lineage>
</organism>
<dbReference type="PANTHER" id="PTHR35908">
    <property type="entry name" value="HYPOTHETICAL FUSION PROTEIN"/>
    <property type="match status" value="1"/>
</dbReference>
<evidence type="ECO:0000313" key="3">
    <source>
        <dbReference type="Proteomes" id="UP000198863"/>
    </source>
</evidence>
<dbReference type="PANTHER" id="PTHR35908:SF1">
    <property type="entry name" value="CONSERVED PROTEIN"/>
    <property type="match status" value="1"/>
</dbReference>
<dbReference type="OrthoDB" id="5524593at2"/>
<evidence type="ECO:0000259" key="1">
    <source>
        <dbReference type="Pfam" id="PF18029"/>
    </source>
</evidence>
<dbReference type="SUPFAM" id="SSF54593">
    <property type="entry name" value="Glyoxalase/Bleomycin resistance protein/Dihydroxybiphenyl dioxygenase"/>
    <property type="match status" value="1"/>
</dbReference>
<keyword evidence="3" id="KW-1185">Reference proteome</keyword>
<name>A0A1G7SZB6_9ACTN</name>
<evidence type="ECO:0000313" key="2">
    <source>
        <dbReference type="EMBL" id="SDG28413.1"/>
    </source>
</evidence>
<accession>A0A1G7SZB6</accession>
<protein>
    <recommendedName>
        <fullName evidence="1">Glyoxalase-like domain-containing protein</fullName>
    </recommendedName>
</protein>
<dbReference type="AlphaFoldDB" id="A0A1G7SZB6"/>
<dbReference type="InterPro" id="IPR029068">
    <property type="entry name" value="Glyas_Bleomycin-R_OHBP_Dase"/>
</dbReference>
<reference evidence="3" key="1">
    <citation type="submission" date="2016-10" db="EMBL/GenBank/DDBJ databases">
        <authorList>
            <person name="Varghese N."/>
            <person name="Submissions S."/>
        </authorList>
    </citation>
    <scope>NUCLEOTIDE SEQUENCE [LARGE SCALE GENOMIC DNA]</scope>
    <source>
        <strain evidence="3">DSM 44526</strain>
    </source>
</reference>
<proteinExistence type="predicted"/>
<dbReference type="Pfam" id="PF18029">
    <property type="entry name" value="Glyoxalase_6"/>
    <property type="match status" value="1"/>
</dbReference>
<sequence>MTSPARFKDICLDARDHQALADWWCAAMGYVRRDVADPPEDGWVRPEDWPVPIVDPAGHGPLIWVIRVPEEKTAKNRMHHDVVGDTAALLALGATLVRGRDGDGTGEPSDYTSGDIEWDVLADPEGNEFCVFTPGRHALPQPG</sequence>
<dbReference type="Proteomes" id="UP000198863">
    <property type="component" value="Unassembled WGS sequence"/>
</dbReference>